<dbReference type="PIRSF" id="PIRSF037246">
    <property type="entry name" value="UCP037246"/>
    <property type="match status" value="1"/>
</dbReference>
<dbReference type="InterPro" id="IPR003173">
    <property type="entry name" value="PC4_C"/>
</dbReference>
<dbReference type="Gene3D" id="2.30.31.70">
    <property type="match status" value="1"/>
</dbReference>
<sequence length="88" mass="10021">MFTTARRHLRNGGIELADIKYEIIEHVGVLSESPKGWTKELNLISWNGRDPKYDLRDWAPDKAKMGKGVTLTENDLTNLKGILNKLDL</sequence>
<dbReference type="InterPro" id="IPR017154">
    <property type="entry name" value="PC4-like"/>
</dbReference>
<dbReference type="AlphaFoldDB" id="A0A1I1X223"/>
<keyword evidence="3" id="KW-1185">Reference proteome</keyword>
<evidence type="ECO:0000313" key="3">
    <source>
        <dbReference type="Proteomes" id="UP000199474"/>
    </source>
</evidence>
<dbReference type="Proteomes" id="UP000199474">
    <property type="component" value="Unassembled WGS sequence"/>
</dbReference>
<protein>
    <recommendedName>
        <fullName evidence="1">Transcriptional coactivator p15 (PC4) C-terminal domain-containing protein</fullName>
    </recommendedName>
</protein>
<dbReference type="GO" id="GO:0006355">
    <property type="term" value="P:regulation of DNA-templated transcription"/>
    <property type="evidence" value="ECO:0007669"/>
    <property type="project" value="InterPro"/>
</dbReference>
<reference evidence="3" key="1">
    <citation type="submission" date="2016-10" db="EMBL/GenBank/DDBJ databases">
        <authorList>
            <person name="Varghese N."/>
            <person name="Submissions S."/>
        </authorList>
    </citation>
    <scope>NUCLEOTIDE SEQUENCE [LARGE SCALE GENOMIC DNA]</scope>
    <source>
        <strain evidence="3">DSM 22530</strain>
    </source>
</reference>
<accession>A0A1I1X223</accession>
<organism evidence="2 3">
    <name type="scientific">Lentibacillus persicus</name>
    <dbReference type="NCBI Taxonomy" id="640948"/>
    <lineage>
        <taxon>Bacteria</taxon>
        <taxon>Bacillati</taxon>
        <taxon>Bacillota</taxon>
        <taxon>Bacilli</taxon>
        <taxon>Bacillales</taxon>
        <taxon>Bacillaceae</taxon>
        <taxon>Lentibacillus</taxon>
    </lineage>
</organism>
<proteinExistence type="predicted"/>
<gene>
    <name evidence="2" type="ORF">SAMN05216238_10773</name>
</gene>
<dbReference type="STRING" id="640948.SAMN05216238_10773"/>
<dbReference type="EMBL" id="FOMR01000007">
    <property type="protein sequence ID" value="SFE01465.1"/>
    <property type="molecule type" value="Genomic_DNA"/>
</dbReference>
<dbReference type="GO" id="GO:0003677">
    <property type="term" value="F:DNA binding"/>
    <property type="evidence" value="ECO:0007669"/>
    <property type="project" value="InterPro"/>
</dbReference>
<feature type="domain" description="Transcriptional coactivator p15 (PC4) C-terminal" evidence="1">
    <location>
        <begin position="34"/>
        <end position="80"/>
    </location>
</feature>
<name>A0A1I1X223_9BACI</name>
<dbReference type="Pfam" id="PF02229">
    <property type="entry name" value="PC4"/>
    <property type="match status" value="1"/>
</dbReference>
<evidence type="ECO:0000313" key="2">
    <source>
        <dbReference type="EMBL" id="SFE01465.1"/>
    </source>
</evidence>
<evidence type="ECO:0000259" key="1">
    <source>
        <dbReference type="Pfam" id="PF02229"/>
    </source>
</evidence>